<dbReference type="OrthoDB" id="10066259at2759"/>
<dbReference type="RefSeq" id="XP_009162314.1">
    <property type="nucleotide sequence ID" value="XM_009164050.1"/>
</dbReference>
<proteinExistence type="predicted"/>
<dbReference type="EMBL" id="KL596621">
    <property type="protein sequence ID" value="KER33858.1"/>
    <property type="molecule type" value="Genomic_DNA"/>
</dbReference>
<accession>A0A075A2B0</accession>
<evidence type="ECO:0000256" key="1">
    <source>
        <dbReference type="SAM" id="MobiDB-lite"/>
    </source>
</evidence>
<feature type="region of interest" description="Disordered" evidence="1">
    <location>
        <begin position="61"/>
        <end position="81"/>
    </location>
</feature>
<dbReference type="GeneID" id="20314493"/>
<keyword evidence="3" id="KW-1185">Reference proteome</keyword>
<dbReference type="KEGG" id="ovi:T265_00305"/>
<evidence type="ECO:0000313" key="3">
    <source>
        <dbReference type="Proteomes" id="UP000054324"/>
    </source>
</evidence>
<gene>
    <name evidence="2" type="ORF">T265_00305</name>
</gene>
<dbReference type="Proteomes" id="UP000054324">
    <property type="component" value="Unassembled WGS sequence"/>
</dbReference>
<dbReference type="AlphaFoldDB" id="A0A075A2B0"/>
<organism evidence="2 3">
    <name type="scientific">Opisthorchis viverrini</name>
    <name type="common">Southeast Asian liver fluke</name>
    <dbReference type="NCBI Taxonomy" id="6198"/>
    <lineage>
        <taxon>Eukaryota</taxon>
        <taxon>Metazoa</taxon>
        <taxon>Spiralia</taxon>
        <taxon>Lophotrochozoa</taxon>
        <taxon>Platyhelminthes</taxon>
        <taxon>Trematoda</taxon>
        <taxon>Digenea</taxon>
        <taxon>Opisthorchiida</taxon>
        <taxon>Opisthorchiata</taxon>
        <taxon>Opisthorchiidae</taxon>
        <taxon>Opisthorchis</taxon>
    </lineage>
</organism>
<evidence type="ECO:0000313" key="2">
    <source>
        <dbReference type="EMBL" id="KER33858.1"/>
    </source>
</evidence>
<sequence length="113" mass="13085">MPPEGRTRAVIMPVCTSLDRRSRDSAVEFKPRTFRLKVCCIDKLPLHPFFIKETTHKVAENSSTADDRFRPSWGSSGGRSSRVSVNHMYHLNPNWTVFEKYTNLQINLVFTRD</sequence>
<protein>
    <submittedName>
        <fullName evidence="2">Uncharacterized protein</fullName>
    </submittedName>
</protein>
<feature type="compositionally biased region" description="Basic and acidic residues" evidence="1">
    <location>
        <begin position="61"/>
        <end position="70"/>
    </location>
</feature>
<dbReference type="STRING" id="6198.A0A075A2B0"/>
<name>A0A075A2B0_OPIVI</name>
<reference evidence="2 3" key="1">
    <citation type="submission" date="2013-11" db="EMBL/GenBank/DDBJ databases">
        <title>Opisthorchis viverrini - life in the bile duct.</title>
        <authorList>
            <person name="Young N.D."/>
            <person name="Nagarajan N."/>
            <person name="Lin S.J."/>
            <person name="Korhonen P.K."/>
            <person name="Jex A.R."/>
            <person name="Hall R.S."/>
            <person name="Safavi-Hemami H."/>
            <person name="Kaewkong W."/>
            <person name="Bertrand D."/>
            <person name="Gao S."/>
            <person name="Seet Q."/>
            <person name="Wongkham S."/>
            <person name="Teh B.T."/>
            <person name="Wongkham C."/>
            <person name="Intapan P.M."/>
            <person name="Maleewong W."/>
            <person name="Yang X."/>
            <person name="Hu M."/>
            <person name="Wang Z."/>
            <person name="Hofmann A."/>
            <person name="Sternberg P.W."/>
            <person name="Tan P."/>
            <person name="Wang J."/>
            <person name="Gasser R.B."/>
        </authorList>
    </citation>
    <scope>NUCLEOTIDE SEQUENCE [LARGE SCALE GENOMIC DNA]</scope>
</reference>
<dbReference type="CTD" id="20314493"/>